<evidence type="ECO:0000256" key="1">
    <source>
        <dbReference type="SAM" id="MobiDB-lite"/>
    </source>
</evidence>
<feature type="compositionally biased region" description="Basic and acidic residues" evidence="1">
    <location>
        <begin position="21"/>
        <end position="31"/>
    </location>
</feature>
<keyword evidence="3" id="KW-1185">Reference proteome</keyword>
<organism evidence="2 3">
    <name type="scientific">Citrullus colocynthis</name>
    <name type="common">colocynth</name>
    <dbReference type="NCBI Taxonomy" id="252529"/>
    <lineage>
        <taxon>Eukaryota</taxon>
        <taxon>Viridiplantae</taxon>
        <taxon>Streptophyta</taxon>
        <taxon>Embryophyta</taxon>
        <taxon>Tracheophyta</taxon>
        <taxon>Spermatophyta</taxon>
        <taxon>Magnoliopsida</taxon>
        <taxon>eudicotyledons</taxon>
        <taxon>Gunneridae</taxon>
        <taxon>Pentapetalae</taxon>
        <taxon>rosids</taxon>
        <taxon>fabids</taxon>
        <taxon>Cucurbitales</taxon>
        <taxon>Cucurbitaceae</taxon>
        <taxon>Benincaseae</taxon>
        <taxon>Citrullus</taxon>
    </lineage>
</organism>
<protein>
    <submittedName>
        <fullName evidence="2">Uncharacterized protein</fullName>
    </submittedName>
</protein>
<dbReference type="EMBL" id="OZ021744">
    <property type="protein sequence ID" value="CAK9311041.1"/>
    <property type="molecule type" value="Genomic_DNA"/>
</dbReference>
<evidence type="ECO:0000313" key="2">
    <source>
        <dbReference type="EMBL" id="CAK9311041.1"/>
    </source>
</evidence>
<evidence type="ECO:0000313" key="3">
    <source>
        <dbReference type="Proteomes" id="UP001642487"/>
    </source>
</evidence>
<reference evidence="2 3" key="1">
    <citation type="submission" date="2024-03" db="EMBL/GenBank/DDBJ databases">
        <authorList>
            <person name="Gkanogiannis A."/>
            <person name="Becerra Lopez-Lavalle L."/>
        </authorList>
    </citation>
    <scope>NUCLEOTIDE SEQUENCE [LARGE SCALE GENOMIC DNA]</scope>
</reference>
<feature type="compositionally biased region" description="Acidic residues" evidence="1">
    <location>
        <begin position="1"/>
        <end position="10"/>
    </location>
</feature>
<accession>A0ABP0XS93</accession>
<gene>
    <name evidence="2" type="ORF">CITCOLO1_LOCUS2688</name>
</gene>
<dbReference type="Proteomes" id="UP001642487">
    <property type="component" value="Chromosome 10"/>
</dbReference>
<sequence length="126" mass="14206">MGVEEIDVDDATERSVTMASHYEEHDAEPRQHCNAQESVLQSRCSEKSLKDDGNDGFEAIQDRGVVMKALKHPEKQRLCLLVMKALEHPGEPLPDIEDDLLEATDRLLESKSSPTRFFAIDFPNVI</sequence>
<proteinExistence type="predicted"/>
<feature type="region of interest" description="Disordered" evidence="1">
    <location>
        <begin position="1"/>
        <end position="39"/>
    </location>
</feature>
<name>A0ABP0XS93_9ROSI</name>